<evidence type="ECO:0000313" key="2">
    <source>
        <dbReference type="EMBL" id="ATU83525.1"/>
    </source>
</evidence>
<gene>
    <name evidence="1" type="ORF">wssv_03140</name>
</gene>
<dbReference type="EMBL" id="MF768985">
    <property type="protein sequence ID" value="ATU83525.1"/>
    <property type="molecule type" value="Genomic_DNA"/>
</dbReference>
<reference evidence="2" key="3">
    <citation type="journal article" date="2018" name="Aquaculture">
        <title>Complete genome sequence of a white spot syndrome virus associated with a disease incursion in Australia.</title>
        <authorList>
            <person name="Oakey J."/>
            <person name="Smith C.S."/>
        </authorList>
    </citation>
    <scope>NUCLEOTIDE SEQUENCE [LARGE SCALE GENOMIC DNA]</scope>
    <source>
        <strain evidence="2">WSSV-AU</strain>
    </source>
</reference>
<evidence type="ECO:0000313" key="1">
    <source>
        <dbReference type="EMBL" id="AFX59691.1"/>
    </source>
</evidence>
<organism evidence="1 3">
    <name type="scientific">White spot syndrome virus</name>
    <dbReference type="NCBI Taxonomy" id="342409"/>
    <lineage>
        <taxon>Viruses</taxon>
        <taxon>Viruses incertae sedis</taxon>
        <taxon>Naldaviricetes</taxon>
        <taxon>Nimaviridae</taxon>
        <taxon>Whispovirus</taxon>
    </lineage>
</organism>
<proteinExistence type="predicted"/>
<name>K7WD52_9VIRU</name>
<reference evidence="3" key="2">
    <citation type="submission" date="2012-08" db="EMBL/GenBank/DDBJ databases">
        <authorList>
            <person name="Choi T.-J."/>
        </authorList>
    </citation>
    <scope>NUCLEOTIDE SEQUENCE [LARGE SCALE GENOMIC DNA]</scope>
    <source>
        <strain evidence="3">K-LV1</strain>
    </source>
</reference>
<dbReference type="Proteomes" id="UP000277283">
    <property type="component" value="Segment"/>
</dbReference>
<sequence>MQYTSMDNLAFFKSLITTALSKCFLLSMKLTSVFNALSKIGDLCSMIDEPALYATPNLPPPCVWRSNILFLLLLLLTPEYASPKKWFNDVRSLLSPYLILSYTRRIASFLSFSENMLPSSLLFSASLPLPSSSSSSTALSNCILFKT</sequence>
<accession>K7WD52</accession>
<protein>
    <submittedName>
        <fullName evidence="2">ORF344</fullName>
    </submittedName>
    <submittedName>
        <fullName evidence="1">Wsv314</fullName>
    </submittedName>
</protein>
<evidence type="ECO:0000313" key="3">
    <source>
        <dbReference type="Proteomes" id="UP000277283"/>
    </source>
</evidence>
<reference evidence="1" key="1">
    <citation type="submission" date="2012-08" db="EMBL/GenBank/DDBJ databases">
        <title>Cassytha pubescens and C. glabella (Lauraceae) are not disjunctly distributed between Australia and the Ryukyu Archipelago of Japan - evidence from morphological and molecular data.</title>
        <authorList>
            <person name="Kokubugata G."/>
            <person name="Nakamura K."/>
            <person name="Forster P.I."/>
            <person name="Wilson G.W."/>
            <person name="Holland A.E."/>
            <person name="Hirayama Y."/>
            <person name="Yokota M."/>
        </authorList>
    </citation>
    <scope>NUCLEOTIDE SEQUENCE</scope>
    <source>
        <strain evidence="1">K-LV1</strain>
    </source>
</reference>
<dbReference type="EMBL" id="JX515788">
    <property type="protein sequence ID" value="AFX59691.1"/>
    <property type="molecule type" value="Genomic_DNA"/>
</dbReference>
<dbReference type="Proteomes" id="UP000267516">
    <property type="component" value="Segment"/>
</dbReference>